<dbReference type="AlphaFoldDB" id="A0A6A0A2Z1"/>
<protein>
    <submittedName>
        <fullName evidence="1">Uncharacterized protein</fullName>
    </submittedName>
</protein>
<gene>
    <name evidence="1" type="ORF">HaLaN_24875</name>
</gene>
<keyword evidence="2" id="KW-1185">Reference proteome</keyword>
<feature type="non-terminal residue" evidence="1">
    <location>
        <position position="1"/>
    </location>
</feature>
<evidence type="ECO:0000313" key="1">
    <source>
        <dbReference type="EMBL" id="GFH26686.1"/>
    </source>
</evidence>
<accession>A0A6A0A2Z1</accession>
<organism evidence="1 2">
    <name type="scientific">Haematococcus lacustris</name>
    <name type="common">Green alga</name>
    <name type="synonym">Haematococcus pluvialis</name>
    <dbReference type="NCBI Taxonomy" id="44745"/>
    <lineage>
        <taxon>Eukaryota</taxon>
        <taxon>Viridiplantae</taxon>
        <taxon>Chlorophyta</taxon>
        <taxon>core chlorophytes</taxon>
        <taxon>Chlorophyceae</taxon>
        <taxon>CS clade</taxon>
        <taxon>Chlamydomonadales</taxon>
        <taxon>Haematococcaceae</taxon>
        <taxon>Haematococcus</taxon>
    </lineage>
</organism>
<proteinExistence type="predicted"/>
<sequence length="91" mass="10245">MNQDQLLTSAAQSLEQVVCKGLGVAPPAGVIRSLKLQSLKNGLNQALPEGDFNQAVQYFAHKTPHKDALESHLRRLQLRKWVQRNRMPCQQ</sequence>
<comment type="caution">
    <text evidence="1">The sequence shown here is derived from an EMBL/GenBank/DDBJ whole genome shotgun (WGS) entry which is preliminary data.</text>
</comment>
<feature type="non-terminal residue" evidence="1">
    <location>
        <position position="91"/>
    </location>
</feature>
<name>A0A6A0A2Z1_HAELA</name>
<dbReference type="EMBL" id="BLLF01003206">
    <property type="protein sequence ID" value="GFH26686.1"/>
    <property type="molecule type" value="Genomic_DNA"/>
</dbReference>
<dbReference type="Proteomes" id="UP000485058">
    <property type="component" value="Unassembled WGS sequence"/>
</dbReference>
<evidence type="ECO:0000313" key="2">
    <source>
        <dbReference type="Proteomes" id="UP000485058"/>
    </source>
</evidence>
<reference evidence="1 2" key="1">
    <citation type="submission" date="2020-02" db="EMBL/GenBank/DDBJ databases">
        <title>Draft genome sequence of Haematococcus lacustris strain NIES-144.</title>
        <authorList>
            <person name="Morimoto D."/>
            <person name="Nakagawa S."/>
            <person name="Yoshida T."/>
            <person name="Sawayama S."/>
        </authorList>
    </citation>
    <scope>NUCLEOTIDE SEQUENCE [LARGE SCALE GENOMIC DNA]</scope>
    <source>
        <strain evidence="1 2">NIES-144</strain>
    </source>
</reference>